<sequence length="515" mass="58894">MPKRSANEISLDESQFPPGWDILDEAMLQATCAAEAKVWRMVERMYGISAFELLPADEVWDLTALTKEPKIKHPVTGVIFDNTNWNAQCSQKLVTLLCCPVFAGQRGLSIFRHAIKLAKWCRQKRGIEIDGSDFLLPSKPVLQVLEDGEVEPDHLDFLDKLEEASYIGNKEKTGVSGGIIYRDFVIVENAWECYVQANPQFLLSLLRAYQATLKRQEKGFDQQETLDWKRGSILHKRREAGVINRGRDNDEEENVREQVEVKEEVEEEVEGGVGGDLLENEVKEEVVTEDELEKEVGEELEEELEILEKNEEDVTGNANLLDPVRFLLSSRNLCGCQHDTGVDWLSAFSGSVIKLTMEDVGPEENDCKNSLNHHRRPGMCVTSGAHSLQSFDPVTWAFDNETVECCKSVPIPRKKPKPIQSGSSMRIMLETPVTMPMYCREYHGYKTIMVQKIHDEENGNFVYTDSNGTLFEFDLFVKKTEEVTERGFDGDMLEYMRDYLVWQKFLCLLRNYLFC</sequence>
<gene>
    <name evidence="2" type="ORF">BGAL_0096g00250</name>
</gene>
<name>A0A4S8R291_9HELO</name>
<evidence type="ECO:0000256" key="1">
    <source>
        <dbReference type="SAM" id="Coils"/>
    </source>
</evidence>
<accession>A0A4S8R291</accession>
<comment type="caution">
    <text evidence="2">The sequence shown here is derived from an EMBL/GenBank/DDBJ whole genome shotgun (WGS) entry which is preliminary data.</text>
</comment>
<dbReference type="OrthoDB" id="3556164at2759"/>
<dbReference type="Proteomes" id="UP000308671">
    <property type="component" value="Unassembled WGS sequence"/>
</dbReference>
<proteinExistence type="predicted"/>
<protein>
    <submittedName>
        <fullName evidence="2">Uncharacterized protein</fullName>
    </submittedName>
</protein>
<dbReference type="AlphaFoldDB" id="A0A4S8R291"/>
<evidence type="ECO:0000313" key="2">
    <source>
        <dbReference type="EMBL" id="THV51878.1"/>
    </source>
</evidence>
<feature type="coiled-coil region" evidence="1">
    <location>
        <begin position="247"/>
        <end position="317"/>
    </location>
</feature>
<keyword evidence="3" id="KW-1185">Reference proteome</keyword>
<keyword evidence="1" id="KW-0175">Coiled coil</keyword>
<reference evidence="2 3" key="1">
    <citation type="submission" date="2017-12" db="EMBL/GenBank/DDBJ databases">
        <title>Comparative genomics of Botrytis spp.</title>
        <authorList>
            <person name="Valero-Jimenez C.A."/>
            <person name="Tapia P."/>
            <person name="Veloso J."/>
            <person name="Silva-Moreno E."/>
            <person name="Staats M."/>
            <person name="Valdes J.H."/>
            <person name="Van Kan J.A.L."/>
        </authorList>
    </citation>
    <scope>NUCLEOTIDE SEQUENCE [LARGE SCALE GENOMIC DNA]</scope>
    <source>
        <strain evidence="2 3">MUCL435</strain>
    </source>
</reference>
<evidence type="ECO:0000313" key="3">
    <source>
        <dbReference type="Proteomes" id="UP000308671"/>
    </source>
</evidence>
<dbReference type="EMBL" id="PQXL01000096">
    <property type="protein sequence ID" value="THV51878.1"/>
    <property type="molecule type" value="Genomic_DNA"/>
</dbReference>
<organism evidence="2 3">
    <name type="scientific">Botrytis galanthina</name>
    <dbReference type="NCBI Taxonomy" id="278940"/>
    <lineage>
        <taxon>Eukaryota</taxon>
        <taxon>Fungi</taxon>
        <taxon>Dikarya</taxon>
        <taxon>Ascomycota</taxon>
        <taxon>Pezizomycotina</taxon>
        <taxon>Leotiomycetes</taxon>
        <taxon>Helotiales</taxon>
        <taxon>Sclerotiniaceae</taxon>
        <taxon>Botrytis</taxon>
    </lineage>
</organism>